<keyword evidence="1" id="KW-0812">Transmembrane</keyword>
<dbReference type="Pfam" id="PF11021">
    <property type="entry name" value="DUF2613"/>
    <property type="match status" value="1"/>
</dbReference>
<dbReference type="EMBL" id="ACHJ01000014">
    <property type="protein sequence ID" value="EEI18054.1"/>
    <property type="molecule type" value="Genomic_DNA"/>
</dbReference>
<proteinExistence type="predicted"/>
<dbReference type="STRING" id="525263.HMPREF0298_0111"/>
<feature type="transmembrane region" description="Helical" evidence="1">
    <location>
        <begin position="27"/>
        <end position="47"/>
    </location>
</feature>
<sequence>MVTMSSAVAIDATGAASAPRRATTSVLASAVVGVVLGAIGVIGIAAFSGQSTVPAGNAVTADQAVLGGPEYGSRQ</sequence>
<keyword evidence="1" id="KW-1133">Transmembrane helix</keyword>
<dbReference type="AlphaFoldDB" id="C0XNU1"/>
<protein>
    <recommendedName>
        <fullName evidence="4">DUF2613 domain-containing protein</fullName>
    </recommendedName>
</protein>
<keyword evidence="3" id="KW-1185">Reference proteome</keyword>
<evidence type="ECO:0000256" key="1">
    <source>
        <dbReference type="SAM" id="Phobius"/>
    </source>
</evidence>
<dbReference type="InterPro" id="IPR022566">
    <property type="entry name" value="DUF2613"/>
</dbReference>
<reference evidence="2" key="1">
    <citation type="submission" date="2009-01" db="EMBL/GenBank/DDBJ databases">
        <authorList>
            <person name="Qin X."/>
            <person name="Bachman B."/>
            <person name="Battles P."/>
            <person name="Bell A."/>
            <person name="Bess C."/>
            <person name="Bickham C."/>
            <person name="Chaboub L."/>
            <person name="Chen D."/>
            <person name="Coyle M."/>
            <person name="Deiros D.R."/>
            <person name="Dinh H."/>
            <person name="Forbes L."/>
            <person name="Fowler G."/>
            <person name="Francisco L."/>
            <person name="Fu Q."/>
            <person name="Gubbala S."/>
            <person name="Hale W."/>
            <person name="Han Y."/>
            <person name="Hemphill L."/>
            <person name="Highlander S.K."/>
            <person name="Hirani K."/>
            <person name="Hogues M."/>
            <person name="Jackson L."/>
            <person name="Jakkamsetti A."/>
            <person name="Javaid M."/>
            <person name="Jiang H."/>
            <person name="Korchina V."/>
            <person name="Kovar C."/>
            <person name="Lara F."/>
            <person name="Lee S."/>
            <person name="Mata R."/>
            <person name="Mathew T."/>
            <person name="Moen C."/>
            <person name="Morales K."/>
            <person name="Munidasa M."/>
            <person name="Nazareth L."/>
            <person name="Ngo R."/>
            <person name="Nguyen L."/>
            <person name="Okwuonu G."/>
            <person name="Ongeri F."/>
            <person name="Patil S."/>
            <person name="Petrosino J."/>
            <person name="Pham C."/>
            <person name="Pham P."/>
            <person name="Pu L.-L."/>
            <person name="Puazo M."/>
            <person name="Raj R."/>
            <person name="Reid J."/>
            <person name="Rouhana J."/>
            <person name="Saada N."/>
            <person name="Shang Y."/>
            <person name="Simmons D."/>
            <person name="Thornton R."/>
            <person name="Warren J."/>
            <person name="Weissenberger G."/>
            <person name="Zhang J."/>
            <person name="Zhang L."/>
            <person name="Zhou C."/>
            <person name="Zhu D."/>
            <person name="Muzny D."/>
            <person name="Worley K."/>
            <person name="Gibbs R."/>
        </authorList>
    </citation>
    <scope>NUCLEOTIDE SEQUENCE [LARGE SCALE GENOMIC DNA]</scope>
    <source>
        <strain evidence="2">DSM 44291</strain>
    </source>
</reference>
<dbReference type="HOGENOM" id="CLU_192074_0_1_11"/>
<organism evidence="2 3">
    <name type="scientific">Corynebacterium lipophiloflavum (strain ATCC 700352 / DSM 44291 / CCUG 37336 / JCM 10383 / DMMZ 1944)</name>
    <dbReference type="NCBI Taxonomy" id="525263"/>
    <lineage>
        <taxon>Bacteria</taxon>
        <taxon>Bacillati</taxon>
        <taxon>Actinomycetota</taxon>
        <taxon>Actinomycetes</taxon>
        <taxon>Mycobacteriales</taxon>
        <taxon>Corynebacteriaceae</taxon>
        <taxon>Corynebacterium</taxon>
    </lineage>
</organism>
<dbReference type="Proteomes" id="UP000006196">
    <property type="component" value="Unassembled WGS sequence"/>
</dbReference>
<evidence type="ECO:0000313" key="3">
    <source>
        <dbReference type="Proteomes" id="UP000006196"/>
    </source>
</evidence>
<name>C0XNU1_CORLD</name>
<gene>
    <name evidence="2" type="ORF">HMPREF0298_0111</name>
</gene>
<accession>C0XNU1</accession>
<comment type="caution">
    <text evidence="2">The sequence shown here is derived from an EMBL/GenBank/DDBJ whole genome shotgun (WGS) entry which is preliminary data.</text>
</comment>
<evidence type="ECO:0008006" key="4">
    <source>
        <dbReference type="Google" id="ProtNLM"/>
    </source>
</evidence>
<keyword evidence="1" id="KW-0472">Membrane</keyword>
<evidence type="ECO:0000313" key="2">
    <source>
        <dbReference type="EMBL" id="EEI18054.1"/>
    </source>
</evidence>